<gene>
    <name evidence="2" type="ORF">BECKLPF1236B_GA0070989_13402</name>
</gene>
<reference evidence="2" key="1">
    <citation type="submission" date="2019-02" db="EMBL/GenBank/DDBJ databases">
        <authorList>
            <person name="Gruber-Vodicka R. H."/>
            <person name="Seah K. B. B."/>
        </authorList>
    </citation>
    <scope>NUCLEOTIDE SEQUENCE</scope>
    <source>
        <strain evidence="2">BECK_S313</strain>
    </source>
</reference>
<evidence type="ECO:0000256" key="1">
    <source>
        <dbReference type="SAM" id="MobiDB-lite"/>
    </source>
</evidence>
<protein>
    <submittedName>
        <fullName evidence="2">Uncharacterized protein</fullName>
    </submittedName>
</protein>
<proteinExistence type="predicted"/>
<name>A0A450X1D3_9GAMM</name>
<feature type="region of interest" description="Disordered" evidence="1">
    <location>
        <begin position="61"/>
        <end position="88"/>
    </location>
</feature>
<dbReference type="AlphaFoldDB" id="A0A450X1D3"/>
<organism evidence="2">
    <name type="scientific">Candidatus Kentrum sp. LPFa</name>
    <dbReference type="NCBI Taxonomy" id="2126335"/>
    <lineage>
        <taxon>Bacteria</taxon>
        <taxon>Pseudomonadati</taxon>
        <taxon>Pseudomonadota</taxon>
        <taxon>Gammaproteobacteria</taxon>
        <taxon>Candidatus Kentrum</taxon>
    </lineage>
</organism>
<dbReference type="EMBL" id="CAADFK010000340">
    <property type="protein sequence ID" value="VFK23109.1"/>
    <property type="molecule type" value="Genomic_DNA"/>
</dbReference>
<accession>A0A450X1D3</accession>
<evidence type="ECO:0000313" key="2">
    <source>
        <dbReference type="EMBL" id="VFK23109.1"/>
    </source>
</evidence>
<sequence length="137" mass="14903">MPRARKAATREPFRSFFMMSFLFKSGFGSSTSGAGKRLGIFRHALVQRFFNAAPLMASISTNVIPPPPEASQPEKSNRSARRSPRSAGYNLAIPESVIFPLAPKLELGDRQESDLEIPASLLVPTMSGLGYPPLPGR</sequence>